<evidence type="ECO:0000256" key="12">
    <source>
        <dbReference type="PROSITE-ProRule" id="PRU00182"/>
    </source>
</evidence>
<dbReference type="InterPro" id="IPR002305">
    <property type="entry name" value="aa-tRNA-synth_Ic"/>
</dbReference>
<reference evidence="14 15" key="1">
    <citation type="submission" date="2019-02" db="EMBL/GenBank/DDBJ databases">
        <authorList>
            <person name="Manzano-Marin A."/>
            <person name="Manzano-Marin A."/>
        </authorList>
    </citation>
    <scope>NUCLEOTIDE SEQUENCE [LARGE SCALE GENOMIC DNA]</scope>
    <source>
        <strain evidence="14 15">ErCipiceae</strain>
    </source>
</reference>
<dbReference type="Pfam" id="PF22421">
    <property type="entry name" value="SYY_C-terminal"/>
    <property type="match status" value="1"/>
</dbReference>
<organism evidence="14 15">
    <name type="scientific">Candidatus Erwinia haradaeae</name>
    <dbReference type="NCBI Taxonomy" id="1922217"/>
    <lineage>
        <taxon>Bacteria</taxon>
        <taxon>Pseudomonadati</taxon>
        <taxon>Pseudomonadota</taxon>
        <taxon>Gammaproteobacteria</taxon>
        <taxon>Enterobacterales</taxon>
        <taxon>Erwiniaceae</taxon>
        <taxon>Erwinia</taxon>
    </lineage>
</organism>
<dbReference type="GO" id="GO:0006437">
    <property type="term" value="P:tyrosyl-tRNA aminoacylation"/>
    <property type="evidence" value="ECO:0007669"/>
    <property type="project" value="UniProtKB-UniRule"/>
</dbReference>
<dbReference type="CDD" id="cd00165">
    <property type="entry name" value="S4"/>
    <property type="match status" value="1"/>
</dbReference>
<dbReference type="RefSeq" id="WP_157991049.1">
    <property type="nucleotide sequence ID" value="NZ_LR217737.1"/>
</dbReference>
<dbReference type="SUPFAM" id="SSF52374">
    <property type="entry name" value="Nucleotidylyl transferase"/>
    <property type="match status" value="1"/>
</dbReference>
<evidence type="ECO:0000256" key="2">
    <source>
        <dbReference type="ARBA" id="ARBA00022490"/>
    </source>
</evidence>
<feature type="short sequence motif" description="'KMSKS' region" evidence="11">
    <location>
        <begin position="235"/>
        <end position="239"/>
    </location>
</feature>
<protein>
    <recommendedName>
        <fullName evidence="11">Tyrosine--tRNA ligase</fullName>
        <ecNumber evidence="11">6.1.1.1</ecNumber>
    </recommendedName>
    <alternativeName>
        <fullName evidence="11">Tyrosyl-tRNA synthetase</fullName>
        <shortName evidence="11">TyrRS</shortName>
    </alternativeName>
</protein>
<dbReference type="EC" id="6.1.1.1" evidence="11"/>
<evidence type="ECO:0000313" key="15">
    <source>
        <dbReference type="Proteomes" id="UP000294289"/>
    </source>
</evidence>
<keyword evidence="3 11" id="KW-0436">Ligase</keyword>
<keyword evidence="6 12" id="KW-0694">RNA-binding</keyword>
<comment type="function">
    <text evidence="11">Catalyzes the attachment of tyrosine to tRNA(Tyr) in a two-step reaction: tyrosine is first activated by ATP to form Tyr-AMP and then transferred to the acceptor end of tRNA(Tyr).</text>
</comment>
<dbReference type="InterPro" id="IPR001412">
    <property type="entry name" value="aa-tRNA-synth_I_CS"/>
</dbReference>
<dbReference type="CDD" id="cd00805">
    <property type="entry name" value="TyrRS_core"/>
    <property type="match status" value="1"/>
</dbReference>
<dbReference type="EMBL" id="LR217737">
    <property type="protein sequence ID" value="VFP88258.1"/>
    <property type="molecule type" value="Genomic_DNA"/>
</dbReference>
<evidence type="ECO:0000259" key="13">
    <source>
        <dbReference type="Pfam" id="PF22421"/>
    </source>
</evidence>
<dbReference type="GO" id="GO:0004831">
    <property type="term" value="F:tyrosine-tRNA ligase activity"/>
    <property type="evidence" value="ECO:0007669"/>
    <property type="project" value="UniProtKB-UniRule"/>
</dbReference>
<dbReference type="FunFam" id="1.10.240.10:FF:000001">
    <property type="entry name" value="Tyrosine--tRNA ligase"/>
    <property type="match status" value="1"/>
</dbReference>
<evidence type="ECO:0000256" key="9">
    <source>
        <dbReference type="ARBA" id="ARBA00048248"/>
    </source>
</evidence>
<feature type="binding site" evidence="11">
    <location>
        <position position="37"/>
    </location>
    <ligand>
        <name>L-tyrosine</name>
        <dbReference type="ChEBI" id="CHEBI:58315"/>
    </ligand>
</feature>
<dbReference type="InterPro" id="IPR054608">
    <property type="entry name" value="SYY-like_C"/>
</dbReference>
<dbReference type="GO" id="GO:0003723">
    <property type="term" value="F:RNA binding"/>
    <property type="evidence" value="ECO:0007669"/>
    <property type="project" value="UniProtKB-KW"/>
</dbReference>
<dbReference type="Proteomes" id="UP000294289">
    <property type="component" value="Chromosome"/>
</dbReference>
<evidence type="ECO:0000256" key="7">
    <source>
        <dbReference type="ARBA" id="ARBA00022917"/>
    </source>
</evidence>
<evidence type="ECO:0000256" key="4">
    <source>
        <dbReference type="ARBA" id="ARBA00022741"/>
    </source>
</evidence>
<comment type="catalytic activity">
    <reaction evidence="9 11">
        <text>tRNA(Tyr) + L-tyrosine + ATP = L-tyrosyl-tRNA(Tyr) + AMP + diphosphate + H(+)</text>
        <dbReference type="Rhea" id="RHEA:10220"/>
        <dbReference type="Rhea" id="RHEA-COMP:9706"/>
        <dbReference type="Rhea" id="RHEA-COMP:9707"/>
        <dbReference type="ChEBI" id="CHEBI:15378"/>
        <dbReference type="ChEBI" id="CHEBI:30616"/>
        <dbReference type="ChEBI" id="CHEBI:33019"/>
        <dbReference type="ChEBI" id="CHEBI:58315"/>
        <dbReference type="ChEBI" id="CHEBI:78442"/>
        <dbReference type="ChEBI" id="CHEBI:78536"/>
        <dbReference type="ChEBI" id="CHEBI:456215"/>
        <dbReference type="EC" id="6.1.1.1"/>
    </reaction>
</comment>
<keyword evidence="2 11" id="KW-0963">Cytoplasm</keyword>
<dbReference type="FunFam" id="3.40.50.620:FF:000008">
    <property type="entry name" value="Tyrosine--tRNA ligase"/>
    <property type="match status" value="1"/>
</dbReference>
<feature type="short sequence motif" description="'HIGH' region" evidence="11">
    <location>
        <begin position="42"/>
        <end position="51"/>
    </location>
</feature>
<dbReference type="Gene3D" id="1.10.240.10">
    <property type="entry name" value="Tyrosyl-Transfer RNA Synthetase"/>
    <property type="match status" value="1"/>
</dbReference>
<dbReference type="AlphaFoldDB" id="A0A803FUK4"/>
<dbReference type="InterPro" id="IPR024088">
    <property type="entry name" value="Tyr-tRNA-ligase_bac-type"/>
</dbReference>
<name>A0A803FUK4_9GAMM</name>
<dbReference type="GO" id="GO:0042803">
    <property type="term" value="F:protein homodimerization activity"/>
    <property type="evidence" value="ECO:0007669"/>
    <property type="project" value="UniProtKB-ARBA"/>
</dbReference>
<evidence type="ECO:0000256" key="6">
    <source>
        <dbReference type="ARBA" id="ARBA00022884"/>
    </source>
</evidence>
<dbReference type="InterPro" id="IPR024107">
    <property type="entry name" value="Tyr-tRNA-ligase_bac_1"/>
</dbReference>
<feature type="binding site" evidence="11">
    <location>
        <position position="179"/>
    </location>
    <ligand>
        <name>L-tyrosine</name>
        <dbReference type="ChEBI" id="CHEBI:58315"/>
    </ligand>
</feature>
<dbReference type="OrthoDB" id="9804243at2"/>
<comment type="subunit">
    <text evidence="11">Homodimer.</text>
</comment>
<dbReference type="InterPro" id="IPR002307">
    <property type="entry name" value="Tyr-tRNA-ligase"/>
</dbReference>
<dbReference type="GO" id="GO:0005829">
    <property type="term" value="C:cytosol"/>
    <property type="evidence" value="ECO:0007669"/>
    <property type="project" value="TreeGrafter"/>
</dbReference>
<evidence type="ECO:0000313" key="14">
    <source>
        <dbReference type="EMBL" id="VFP88258.1"/>
    </source>
</evidence>
<evidence type="ECO:0000256" key="3">
    <source>
        <dbReference type="ARBA" id="ARBA00022598"/>
    </source>
</evidence>
<sequence length="426" mass="48518">MPHNTLLQRLKKRGLILQVTHEKILEQQLEKKAISLYCGFDPTSDSLHIGHLIPLICLQHFQTAGHKPIVLLGGATGLIGDPSFKEDERTLHTKETINRWTEKINLQLMLFLDFNYNSNSAMTTNNYEWFGSMNTLNFLRDIGKHFSINQMLVKDAVSQRLNRHSQGISFTEFSYNLLQSYDFSYLNKSHSVILQIGGSDQWGNIVSGINLTRRLNKNQVFGLTLPLLTKFDGSKFGKTTKGTIWLDPKKTSPYKFYQFWLNTADSDVYRFLRFLTCMNIEEIDKLEEEDKNSSRAPVAQGLLANKVTKLVHGENGLLSAKRITNSLFSGNAADLTKEDLKQLSQDGINNTQLEIGQDLKQALVNTDLATSRSHARNLIITKSIKINGSLQINSEYIFCKTDQLFGRYTILQCGKRNYALINWKQL</sequence>
<keyword evidence="4 11" id="KW-0547">Nucleotide-binding</keyword>
<dbReference type="PANTHER" id="PTHR11766:SF0">
    <property type="entry name" value="TYROSINE--TRNA LIGASE, MITOCHONDRIAL"/>
    <property type="match status" value="1"/>
</dbReference>
<dbReference type="GO" id="GO:0005524">
    <property type="term" value="F:ATP binding"/>
    <property type="evidence" value="ECO:0007669"/>
    <property type="project" value="UniProtKB-UniRule"/>
</dbReference>
<dbReference type="Gene3D" id="3.10.290.10">
    <property type="entry name" value="RNA-binding S4 domain"/>
    <property type="match status" value="1"/>
</dbReference>
<comment type="subcellular location">
    <subcellularLocation>
        <location evidence="1 11">Cytoplasm</location>
    </subcellularLocation>
</comment>
<evidence type="ECO:0000256" key="10">
    <source>
        <dbReference type="ARBA" id="ARBA00060965"/>
    </source>
</evidence>
<keyword evidence="8 11" id="KW-0030">Aminoacyl-tRNA synthetase</keyword>
<dbReference type="PROSITE" id="PS00178">
    <property type="entry name" value="AA_TRNA_LIGASE_I"/>
    <property type="match status" value="1"/>
</dbReference>
<dbReference type="Gene3D" id="3.40.50.620">
    <property type="entry name" value="HUPs"/>
    <property type="match status" value="1"/>
</dbReference>
<dbReference type="SUPFAM" id="SSF55174">
    <property type="entry name" value="Alpha-L RNA-binding motif"/>
    <property type="match status" value="1"/>
</dbReference>
<keyword evidence="7 11" id="KW-0648">Protein biosynthesis</keyword>
<dbReference type="Pfam" id="PF00579">
    <property type="entry name" value="tRNA-synt_1b"/>
    <property type="match status" value="1"/>
</dbReference>
<keyword evidence="5 11" id="KW-0067">ATP-binding</keyword>
<gene>
    <name evidence="11 14" type="primary">tyrS</name>
    <name evidence="14" type="ORF">ERCIPICE3303_397</name>
</gene>
<dbReference type="PROSITE" id="PS50889">
    <property type="entry name" value="S4"/>
    <property type="match status" value="1"/>
</dbReference>
<feature type="binding site" evidence="11">
    <location>
        <position position="175"/>
    </location>
    <ligand>
        <name>L-tyrosine</name>
        <dbReference type="ChEBI" id="CHEBI:58315"/>
    </ligand>
</feature>
<feature type="binding site" evidence="11">
    <location>
        <position position="238"/>
    </location>
    <ligand>
        <name>ATP</name>
        <dbReference type="ChEBI" id="CHEBI:30616"/>
    </ligand>
</feature>
<proteinExistence type="inferred from homology"/>
<comment type="similarity">
    <text evidence="10 11">Belongs to the class-I aminoacyl-tRNA synthetase family. TyrS type 1 subfamily.</text>
</comment>
<evidence type="ECO:0000256" key="11">
    <source>
        <dbReference type="HAMAP-Rule" id="MF_02006"/>
    </source>
</evidence>
<dbReference type="InterPro" id="IPR014729">
    <property type="entry name" value="Rossmann-like_a/b/a_fold"/>
</dbReference>
<feature type="domain" description="Tyrosine--tRNA ligase SYY-like C-terminal" evidence="13">
    <location>
        <begin position="340"/>
        <end position="421"/>
    </location>
</feature>
<dbReference type="HAMAP" id="MF_02006">
    <property type="entry name" value="Tyr_tRNA_synth_type1"/>
    <property type="match status" value="1"/>
</dbReference>
<evidence type="ECO:0000256" key="8">
    <source>
        <dbReference type="ARBA" id="ARBA00023146"/>
    </source>
</evidence>
<dbReference type="NCBIfam" id="TIGR00234">
    <property type="entry name" value="tyrS"/>
    <property type="match status" value="1"/>
</dbReference>
<evidence type="ECO:0000256" key="5">
    <source>
        <dbReference type="ARBA" id="ARBA00022840"/>
    </source>
</evidence>
<dbReference type="PRINTS" id="PR01040">
    <property type="entry name" value="TRNASYNTHTYR"/>
</dbReference>
<dbReference type="PANTHER" id="PTHR11766">
    <property type="entry name" value="TYROSYL-TRNA SYNTHETASE"/>
    <property type="match status" value="1"/>
</dbReference>
<evidence type="ECO:0000256" key="1">
    <source>
        <dbReference type="ARBA" id="ARBA00004496"/>
    </source>
</evidence>
<dbReference type="InterPro" id="IPR036986">
    <property type="entry name" value="S4_RNA-bd_sf"/>
</dbReference>
<accession>A0A803FUK4</accession>